<dbReference type="InterPro" id="IPR014445">
    <property type="entry name" value="Gln-dep_NAD_synthase"/>
</dbReference>
<dbReference type="EC" id="6.3.5.1" evidence="7 8"/>
<dbReference type="Gene3D" id="3.60.110.10">
    <property type="entry name" value="Carbon-nitrogen hydrolase"/>
    <property type="match status" value="1"/>
</dbReference>
<feature type="active site" description="Proton acceptor; for glutaminase activity" evidence="7">
    <location>
        <position position="46"/>
    </location>
</feature>
<dbReference type="InterPro" id="IPR022310">
    <property type="entry name" value="NAD/GMP_synthase"/>
</dbReference>
<evidence type="ECO:0000313" key="12">
    <source>
        <dbReference type="Proteomes" id="UP000824260"/>
    </source>
</evidence>
<evidence type="ECO:0000256" key="9">
    <source>
        <dbReference type="RuleBase" id="RU003811"/>
    </source>
</evidence>
<evidence type="ECO:0000313" key="11">
    <source>
        <dbReference type="EMBL" id="HIQ84042.1"/>
    </source>
</evidence>
<feature type="binding site" evidence="7">
    <location>
        <position position="121"/>
    </location>
    <ligand>
        <name>L-glutamine</name>
        <dbReference type="ChEBI" id="CHEBI:58359"/>
    </ligand>
</feature>
<keyword evidence="6 7" id="KW-0520">NAD</keyword>
<dbReference type="InterPro" id="IPR014729">
    <property type="entry name" value="Rossmann-like_a/b/a_fold"/>
</dbReference>
<reference evidence="11" key="1">
    <citation type="submission" date="2020-10" db="EMBL/GenBank/DDBJ databases">
        <authorList>
            <person name="Gilroy R."/>
        </authorList>
    </citation>
    <scope>NUCLEOTIDE SEQUENCE</scope>
    <source>
        <strain evidence="11">ChiSjej6B24-2974</strain>
    </source>
</reference>
<dbReference type="NCBIfam" id="TIGR00552">
    <property type="entry name" value="nadE"/>
    <property type="match status" value="1"/>
</dbReference>
<feature type="active site" description="For glutaminase activity" evidence="7">
    <location>
        <position position="115"/>
    </location>
</feature>
<dbReference type="GO" id="GO:0004359">
    <property type="term" value="F:glutaminase activity"/>
    <property type="evidence" value="ECO:0007669"/>
    <property type="project" value="InterPro"/>
</dbReference>
<feature type="active site" description="Nucleophile; for glutaminase activity" evidence="7">
    <location>
        <position position="170"/>
    </location>
</feature>
<dbReference type="PIRSF" id="PIRSF006630">
    <property type="entry name" value="NADS_GAT"/>
    <property type="match status" value="1"/>
</dbReference>
<evidence type="ECO:0000256" key="7">
    <source>
        <dbReference type="HAMAP-Rule" id="MF_02090"/>
    </source>
</evidence>
<protein>
    <recommendedName>
        <fullName evidence="7 8">Glutamine-dependent NAD(+) synthetase</fullName>
        <ecNumber evidence="7 8">6.3.5.1</ecNumber>
    </recommendedName>
    <alternativeName>
        <fullName evidence="7 8">NAD(+) synthase [glutamine-hydrolyzing]</fullName>
    </alternativeName>
</protein>
<reference evidence="11" key="2">
    <citation type="journal article" date="2021" name="PeerJ">
        <title>Extensive microbial diversity within the chicken gut microbiome revealed by metagenomics and culture.</title>
        <authorList>
            <person name="Gilroy R."/>
            <person name="Ravi A."/>
            <person name="Getino M."/>
            <person name="Pursley I."/>
            <person name="Horton D.L."/>
            <person name="Alikhan N.F."/>
            <person name="Baker D."/>
            <person name="Gharbi K."/>
            <person name="Hall N."/>
            <person name="Watson M."/>
            <person name="Adriaenssens E.M."/>
            <person name="Foster-Nyarko E."/>
            <person name="Jarju S."/>
            <person name="Secka A."/>
            <person name="Antonio M."/>
            <person name="Oren A."/>
            <person name="Chaudhuri R.R."/>
            <person name="La Ragione R."/>
            <person name="Hildebrand F."/>
            <person name="Pallen M.J."/>
        </authorList>
    </citation>
    <scope>NUCLEOTIDE SEQUENCE</scope>
    <source>
        <strain evidence="11">ChiSjej6B24-2974</strain>
    </source>
</reference>
<dbReference type="Proteomes" id="UP000824260">
    <property type="component" value="Unassembled WGS sequence"/>
</dbReference>
<feature type="binding site" evidence="7">
    <location>
        <position position="461"/>
    </location>
    <ligand>
        <name>ATP</name>
        <dbReference type="ChEBI" id="CHEBI:30616"/>
    </ligand>
</feature>
<feature type="binding site" evidence="7">
    <location>
        <position position="203"/>
    </location>
    <ligand>
        <name>L-glutamine</name>
        <dbReference type="ChEBI" id="CHEBI:58359"/>
    </ligand>
</feature>
<dbReference type="GO" id="GO:0005524">
    <property type="term" value="F:ATP binding"/>
    <property type="evidence" value="ECO:0007669"/>
    <property type="project" value="UniProtKB-UniRule"/>
</dbReference>
<dbReference type="EMBL" id="DVFZ01000122">
    <property type="protein sequence ID" value="HIQ84042.1"/>
    <property type="molecule type" value="Genomic_DNA"/>
</dbReference>
<dbReference type="Gene3D" id="1.10.10.1140">
    <property type="entry name" value="Glutamine-dependent NAD+ synthetase, C-terminal domain"/>
    <property type="match status" value="1"/>
</dbReference>
<dbReference type="NCBIfam" id="NF002730">
    <property type="entry name" value="PRK02628.1"/>
    <property type="match status" value="1"/>
</dbReference>
<comment type="pathway">
    <text evidence="1 7 8">Cofactor biosynthesis; NAD(+) biosynthesis; NAD(+) from deamido-NAD(+) (L-Gln route): step 1/1.</text>
</comment>
<evidence type="ECO:0000256" key="8">
    <source>
        <dbReference type="PIRNR" id="PIRNR006630"/>
    </source>
</evidence>
<comment type="similarity">
    <text evidence="2 7 8">In the C-terminal section; belongs to the NAD synthetase family.</text>
</comment>
<keyword evidence="5 7" id="KW-0067">ATP-binding</keyword>
<evidence type="ECO:0000256" key="3">
    <source>
        <dbReference type="ARBA" id="ARBA00022598"/>
    </source>
</evidence>
<gene>
    <name evidence="7" type="primary">nadE</name>
    <name evidence="11" type="ORF">IAA52_13210</name>
</gene>
<dbReference type="Pfam" id="PF00795">
    <property type="entry name" value="CN_hydrolase"/>
    <property type="match status" value="1"/>
</dbReference>
<dbReference type="GO" id="GO:0003952">
    <property type="term" value="F:NAD+ synthase (glutamine-hydrolyzing) activity"/>
    <property type="evidence" value="ECO:0007669"/>
    <property type="project" value="UniProtKB-UniRule"/>
</dbReference>
<proteinExistence type="inferred from homology"/>
<comment type="caution">
    <text evidence="11">The sequence shown here is derived from an EMBL/GenBank/DDBJ whole genome shotgun (WGS) entry which is preliminary data.</text>
</comment>
<dbReference type="InterPro" id="IPR003010">
    <property type="entry name" value="C-N_Hydrolase"/>
</dbReference>
<feature type="binding site" evidence="7">
    <location>
        <position position="197"/>
    </location>
    <ligand>
        <name>L-glutamine</name>
        <dbReference type="ChEBI" id="CHEBI:58359"/>
    </ligand>
</feature>
<dbReference type="CDD" id="cd07570">
    <property type="entry name" value="GAT_Gln-NAD-synth"/>
    <property type="match status" value="1"/>
</dbReference>
<dbReference type="InterPro" id="IPR003694">
    <property type="entry name" value="NAD_synthase"/>
</dbReference>
<keyword evidence="4 7" id="KW-0547">Nucleotide-binding</keyword>
<comment type="function">
    <text evidence="7">Catalyzes the ATP-dependent amidation of deamido-NAD to form NAD. Uses L-glutamine as a nitrogen source.</text>
</comment>
<comment type="similarity">
    <text evidence="9">Belongs to the NAD synthetase family.</text>
</comment>
<dbReference type="PANTHER" id="PTHR23090">
    <property type="entry name" value="NH 3 /GLUTAMINE-DEPENDENT NAD + SYNTHETASE"/>
    <property type="match status" value="1"/>
</dbReference>
<comment type="catalytic activity">
    <reaction evidence="7 8">
        <text>deamido-NAD(+) + L-glutamine + ATP + H2O = L-glutamate + AMP + diphosphate + NAD(+) + H(+)</text>
        <dbReference type="Rhea" id="RHEA:24384"/>
        <dbReference type="ChEBI" id="CHEBI:15377"/>
        <dbReference type="ChEBI" id="CHEBI:15378"/>
        <dbReference type="ChEBI" id="CHEBI:29985"/>
        <dbReference type="ChEBI" id="CHEBI:30616"/>
        <dbReference type="ChEBI" id="CHEBI:33019"/>
        <dbReference type="ChEBI" id="CHEBI:57540"/>
        <dbReference type="ChEBI" id="CHEBI:58359"/>
        <dbReference type="ChEBI" id="CHEBI:58437"/>
        <dbReference type="ChEBI" id="CHEBI:456215"/>
        <dbReference type="EC" id="6.3.5.1"/>
    </reaction>
</comment>
<evidence type="ECO:0000259" key="10">
    <source>
        <dbReference type="PROSITE" id="PS50263"/>
    </source>
</evidence>
<accession>A0A9D0ZP08</accession>
<dbReference type="GO" id="GO:0005737">
    <property type="term" value="C:cytoplasm"/>
    <property type="evidence" value="ECO:0007669"/>
    <property type="project" value="InterPro"/>
</dbReference>
<dbReference type="PROSITE" id="PS50263">
    <property type="entry name" value="CN_HYDROLASE"/>
    <property type="match status" value="1"/>
</dbReference>
<dbReference type="CDD" id="cd00553">
    <property type="entry name" value="NAD_synthase"/>
    <property type="match status" value="1"/>
</dbReference>
<dbReference type="AlphaFoldDB" id="A0A9D0ZP08"/>
<evidence type="ECO:0000256" key="6">
    <source>
        <dbReference type="ARBA" id="ARBA00023027"/>
    </source>
</evidence>
<evidence type="ECO:0000256" key="5">
    <source>
        <dbReference type="ARBA" id="ARBA00022840"/>
    </source>
</evidence>
<feature type="binding site" evidence="7">
    <location>
        <position position="437"/>
    </location>
    <ligand>
        <name>deamido-NAD(+)</name>
        <dbReference type="ChEBI" id="CHEBI:58437"/>
        <note>ligand shared between two neighboring subunits</note>
    </ligand>
</feature>
<evidence type="ECO:0000256" key="4">
    <source>
        <dbReference type="ARBA" id="ARBA00022741"/>
    </source>
</evidence>
<dbReference type="InterPro" id="IPR036526">
    <property type="entry name" value="C-N_Hydrolase_sf"/>
</dbReference>
<keyword evidence="3 7" id="KW-0436">Ligase</keyword>
<evidence type="ECO:0000256" key="1">
    <source>
        <dbReference type="ARBA" id="ARBA00005188"/>
    </source>
</evidence>
<dbReference type="GO" id="GO:0008795">
    <property type="term" value="F:NAD+ synthase activity"/>
    <property type="evidence" value="ECO:0007669"/>
    <property type="project" value="UniProtKB-UniRule"/>
</dbReference>
<dbReference type="SUPFAM" id="SSF52402">
    <property type="entry name" value="Adenine nucleotide alpha hydrolases-like"/>
    <property type="match status" value="1"/>
</dbReference>
<feature type="binding site" evidence="7">
    <location>
        <position position="598"/>
    </location>
    <ligand>
        <name>deamido-NAD(+)</name>
        <dbReference type="ChEBI" id="CHEBI:58437"/>
        <note>ligand shared between two neighboring subunits</note>
    </ligand>
</feature>
<evidence type="ECO:0000256" key="2">
    <source>
        <dbReference type="ARBA" id="ARBA00007145"/>
    </source>
</evidence>
<dbReference type="HAMAP" id="MF_02090">
    <property type="entry name" value="NadE_glutamine_dep"/>
    <property type="match status" value="1"/>
</dbReference>
<dbReference type="GO" id="GO:0009435">
    <property type="term" value="P:NAD+ biosynthetic process"/>
    <property type="evidence" value="ECO:0007669"/>
    <property type="project" value="UniProtKB-UniRule"/>
</dbReference>
<feature type="domain" description="CN hydrolase" evidence="10">
    <location>
        <begin position="6"/>
        <end position="268"/>
    </location>
</feature>
<dbReference type="Gene3D" id="3.40.50.620">
    <property type="entry name" value="HUPs"/>
    <property type="match status" value="1"/>
</dbReference>
<feature type="binding site" evidence="7">
    <location>
        <begin position="471"/>
        <end position="474"/>
    </location>
    <ligand>
        <name>deamido-NAD(+)</name>
        <dbReference type="ChEBI" id="CHEBI:58437"/>
        <note>ligand shared between two neighboring subunits</note>
    </ligand>
</feature>
<organism evidence="11 12">
    <name type="scientific">Candidatus Pullichristensenella stercorigallinarum</name>
    <dbReference type="NCBI Taxonomy" id="2840909"/>
    <lineage>
        <taxon>Bacteria</taxon>
        <taxon>Bacillati</taxon>
        <taxon>Bacillota</taxon>
        <taxon>Clostridia</taxon>
        <taxon>Candidatus Pullichristensenella</taxon>
    </lineage>
</organism>
<sequence>MFDGFVRLCAATPALEVANVEKNAAEISRLAKEAAQEGANVCVFPELCLTGYTCGDLFLHGHLVRGALEGLKSVLKNTRETDMLIVVGLPVADGNCLYNCAAILQSGRVLGVVPKTHLPNYAEFYELRQFAPAFDGARTLRWFGDDVPFSANLLFACRELPEFVMALEICEDLWAPNPTGIRHALAGATVLVNPSASDALAGKRDYRRELVSSQSSRLAAAYVYAGAGPDESTQDIVFAGHSLIYEYGTKLAESAPFYEGLLFADADVGFLALERRANNDFRETPGPASHETIEFSQPLRALRLRRFVDPTPFIPHDEEHLAGRAEELLSIQAHGLARRLRHTHAQRLVLGVSGGLDSTLALLVSVRALKLANLPASALTAVTMPCFGTTKRTRSNAEILAREVGADFREIDIQKATLQHMADIGLSPEDRSTAYENAQARERTQVLMDIANAENGLVVGTGDLSESALGWATYNGDHMSMYGVNCSIPKTLIRHLVSYEASHAATGALRQALLDVLDTPVSPELLPPKDGEIAQKTEDLVGPYRLHDFFLYHMLRRRAAPEKILRLAKIAFAGEYSEETIRKWLTVFLRRFFAQQFKRSCMPDGPKVGSVSLSPRGDWRMPSDAAWQLWQLSGK</sequence>
<dbReference type="InterPro" id="IPR041856">
    <property type="entry name" value="NAD+_synth_C"/>
</dbReference>
<feature type="binding site" evidence="7">
    <location>
        <position position="466"/>
    </location>
    <ligand>
        <name>deamido-NAD(+)</name>
        <dbReference type="ChEBI" id="CHEBI:58437"/>
        <note>ligand shared between two neighboring subunits</note>
    </ligand>
</feature>
<dbReference type="Pfam" id="PF02540">
    <property type="entry name" value="NAD_synthase"/>
    <property type="match status" value="1"/>
</dbReference>
<dbReference type="SUPFAM" id="SSF56317">
    <property type="entry name" value="Carbon-nitrogen hydrolase"/>
    <property type="match status" value="1"/>
</dbReference>
<name>A0A9D0ZP08_9FIRM</name>
<dbReference type="PANTHER" id="PTHR23090:SF9">
    <property type="entry name" value="GLUTAMINE-DEPENDENT NAD(+) SYNTHETASE"/>
    <property type="match status" value="1"/>
</dbReference>
<feature type="binding site" evidence="7">
    <location>
        <begin position="351"/>
        <end position="358"/>
    </location>
    <ligand>
        <name>ATP</name>
        <dbReference type="ChEBI" id="CHEBI:30616"/>
    </ligand>
</feature>